<feature type="repeat" description="ANK" evidence="3">
    <location>
        <begin position="39"/>
        <end position="71"/>
    </location>
</feature>
<dbReference type="PROSITE" id="PS50297">
    <property type="entry name" value="ANK_REP_REGION"/>
    <property type="match status" value="1"/>
</dbReference>
<comment type="caution">
    <text evidence="4">The sequence shown here is derived from an EMBL/GenBank/DDBJ whole genome shotgun (WGS) entry which is preliminary data.</text>
</comment>
<dbReference type="Pfam" id="PF13637">
    <property type="entry name" value="Ank_4"/>
    <property type="match status" value="1"/>
</dbReference>
<dbReference type="Pfam" id="PF12796">
    <property type="entry name" value="Ank_2"/>
    <property type="match status" value="1"/>
</dbReference>
<reference evidence="4 5" key="1">
    <citation type="submission" date="2023-08" db="EMBL/GenBank/DDBJ databases">
        <title>Arthrobacter horti sp. nov., isolated from forest soil.</title>
        <authorList>
            <person name="Park M."/>
        </authorList>
    </citation>
    <scope>NUCLEOTIDE SEQUENCE [LARGE SCALE GENOMIC DNA]</scope>
    <source>
        <strain evidence="4 5">YJM1</strain>
    </source>
</reference>
<gene>
    <name evidence="4" type="ORF">Q9R02_12125</name>
</gene>
<dbReference type="EMBL" id="JAVALS010000008">
    <property type="protein sequence ID" value="MDP5227905.1"/>
    <property type="molecule type" value="Genomic_DNA"/>
</dbReference>
<proteinExistence type="predicted"/>
<accession>A0ABT9IQP6</accession>
<dbReference type="Proteomes" id="UP001232725">
    <property type="component" value="Unassembled WGS sequence"/>
</dbReference>
<protein>
    <submittedName>
        <fullName evidence="4">Ankyrin repeat domain-containing protein</fullName>
    </submittedName>
</protein>
<dbReference type="PANTHER" id="PTHR24126">
    <property type="entry name" value="ANKYRIN REPEAT, PH AND SEC7 DOMAIN CONTAINING PROTEIN SECG-RELATED"/>
    <property type="match status" value="1"/>
</dbReference>
<keyword evidence="1" id="KW-0677">Repeat</keyword>
<dbReference type="SMART" id="SM00248">
    <property type="entry name" value="ANK"/>
    <property type="match status" value="5"/>
</dbReference>
<evidence type="ECO:0000256" key="1">
    <source>
        <dbReference type="ARBA" id="ARBA00022737"/>
    </source>
</evidence>
<evidence type="ECO:0000256" key="2">
    <source>
        <dbReference type="ARBA" id="ARBA00023043"/>
    </source>
</evidence>
<name>A0ABT9IQP6_9MICC</name>
<evidence type="ECO:0000256" key="3">
    <source>
        <dbReference type="PROSITE-ProRule" id="PRU00023"/>
    </source>
</evidence>
<organism evidence="4 5">
    <name type="scientific">Arthrobacter horti</name>
    <dbReference type="NCBI Taxonomy" id="3068273"/>
    <lineage>
        <taxon>Bacteria</taxon>
        <taxon>Bacillati</taxon>
        <taxon>Actinomycetota</taxon>
        <taxon>Actinomycetes</taxon>
        <taxon>Micrococcales</taxon>
        <taxon>Micrococcaceae</taxon>
        <taxon>Arthrobacter</taxon>
    </lineage>
</organism>
<dbReference type="InterPro" id="IPR002110">
    <property type="entry name" value="Ankyrin_rpt"/>
</dbReference>
<dbReference type="SUPFAM" id="SSF48403">
    <property type="entry name" value="Ankyrin repeat"/>
    <property type="match status" value="1"/>
</dbReference>
<sequence length="202" mass="21683">MLDTRTVDETYLEAAAAGDLDAVKAALANGADKNAVDREEATAILRAARAGHLDVVRALIAEGVDIDAQDQICANPFLHGCINDQLELVKIMVEAGTDLKALTRMGGNGLTPAAEKGYLELVRYLLENTRINVNLTNNLGWTALIETIILGDGGPVRQELVGLLLQHGAKPGMPDKWGVPPIELAREKGYTEIVSILERHLA</sequence>
<keyword evidence="2 3" id="KW-0040">ANK repeat</keyword>
<keyword evidence="5" id="KW-1185">Reference proteome</keyword>
<dbReference type="InterPro" id="IPR036770">
    <property type="entry name" value="Ankyrin_rpt-contain_sf"/>
</dbReference>
<evidence type="ECO:0000313" key="4">
    <source>
        <dbReference type="EMBL" id="MDP5227905.1"/>
    </source>
</evidence>
<dbReference type="RefSeq" id="WP_305996951.1">
    <property type="nucleotide sequence ID" value="NZ_JAVALS010000008.1"/>
</dbReference>
<evidence type="ECO:0000313" key="5">
    <source>
        <dbReference type="Proteomes" id="UP001232725"/>
    </source>
</evidence>
<dbReference type="PROSITE" id="PS50088">
    <property type="entry name" value="ANK_REPEAT"/>
    <property type="match status" value="1"/>
</dbReference>
<dbReference type="Gene3D" id="1.25.40.20">
    <property type="entry name" value="Ankyrin repeat-containing domain"/>
    <property type="match status" value="1"/>
</dbReference>